<dbReference type="InterPro" id="IPR045865">
    <property type="entry name" value="ACT-like_dom_sf"/>
</dbReference>
<dbReference type="EC" id="3.1.4.-" evidence="7"/>
<evidence type="ECO:0000313" key="12">
    <source>
        <dbReference type="Proteomes" id="UP000631034"/>
    </source>
</evidence>
<gene>
    <name evidence="7" type="primary">glnD</name>
    <name evidence="11" type="ORF">IHV25_00680</name>
</gene>
<keyword evidence="6 7" id="KW-0511">Multifunctional enzyme</keyword>
<evidence type="ECO:0000256" key="3">
    <source>
        <dbReference type="ARBA" id="ARBA00022737"/>
    </source>
</evidence>
<keyword evidence="1 7" id="KW-0808">Transferase</keyword>
<reference evidence="11" key="1">
    <citation type="submission" date="2020-10" db="EMBL/GenBank/DDBJ databases">
        <title>Genome sequence of the unusual species of purple photosynthetic bacteria, Phaeovibrio sulfidiphilus DSM 23193, type strain.</title>
        <authorList>
            <person name="Kyndt J.A."/>
            <person name="Meyer T.E."/>
        </authorList>
    </citation>
    <scope>NUCLEOTIDE SEQUENCE</scope>
    <source>
        <strain evidence="11">DSM 23193</strain>
    </source>
</reference>
<dbReference type="CDD" id="cd04899">
    <property type="entry name" value="ACT_ACR-UUR-like_2"/>
    <property type="match status" value="1"/>
</dbReference>
<dbReference type="InterPro" id="IPR043519">
    <property type="entry name" value="NT_sf"/>
</dbReference>
<dbReference type="EC" id="2.7.7.59" evidence="7"/>
<dbReference type="PROSITE" id="PS51671">
    <property type="entry name" value="ACT"/>
    <property type="match status" value="2"/>
</dbReference>
<comment type="similarity">
    <text evidence="7">Belongs to the GlnD family.</text>
</comment>
<feature type="compositionally biased region" description="Low complexity" evidence="8">
    <location>
        <begin position="920"/>
        <end position="935"/>
    </location>
</feature>
<dbReference type="SUPFAM" id="SSF55021">
    <property type="entry name" value="ACT-like"/>
    <property type="match status" value="2"/>
</dbReference>
<dbReference type="PANTHER" id="PTHR47320:SF1">
    <property type="entry name" value="BIFUNCTIONAL URIDYLYLTRANSFERASE_URIDYLYL-REMOVING ENZYME"/>
    <property type="match status" value="1"/>
</dbReference>
<evidence type="ECO:0000256" key="5">
    <source>
        <dbReference type="ARBA" id="ARBA00022842"/>
    </source>
</evidence>
<dbReference type="Pfam" id="PF01966">
    <property type="entry name" value="HD"/>
    <property type="match status" value="1"/>
</dbReference>
<dbReference type="GO" id="GO:0008081">
    <property type="term" value="F:phosphoric diester hydrolase activity"/>
    <property type="evidence" value="ECO:0007669"/>
    <property type="project" value="UniProtKB-UniRule"/>
</dbReference>
<evidence type="ECO:0000256" key="4">
    <source>
        <dbReference type="ARBA" id="ARBA00022801"/>
    </source>
</evidence>
<accession>A0A8J6YWW4</accession>
<dbReference type="Gene3D" id="3.30.460.10">
    <property type="entry name" value="Beta Polymerase, domain 2"/>
    <property type="match status" value="1"/>
</dbReference>
<dbReference type="PROSITE" id="PS51831">
    <property type="entry name" value="HD"/>
    <property type="match status" value="1"/>
</dbReference>
<dbReference type="Pfam" id="PF01842">
    <property type="entry name" value="ACT"/>
    <property type="match status" value="1"/>
</dbReference>
<dbReference type="InterPro" id="IPR002912">
    <property type="entry name" value="ACT_dom"/>
</dbReference>
<dbReference type="EMBL" id="JACZHT010000001">
    <property type="protein sequence ID" value="MBE1236173.1"/>
    <property type="molecule type" value="Genomic_DNA"/>
</dbReference>
<evidence type="ECO:0000256" key="6">
    <source>
        <dbReference type="ARBA" id="ARBA00023268"/>
    </source>
</evidence>
<evidence type="ECO:0000259" key="9">
    <source>
        <dbReference type="PROSITE" id="PS51671"/>
    </source>
</evidence>
<keyword evidence="12" id="KW-1185">Reference proteome</keyword>
<comment type="cofactor">
    <cofactor evidence="7">
        <name>Mg(2+)</name>
        <dbReference type="ChEBI" id="CHEBI:18420"/>
    </cofactor>
</comment>
<protein>
    <recommendedName>
        <fullName evidence="7">Bifunctional uridylyltransferase/uridylyl-removing enzyme</fullName>
        <shortName evidence="7">UTase/UR</shortName>
    </recommendedName>
    <alternativeName>
        <fullName evidence="7">Bifunctional [protein-PII] modification enzyme</fullName>
    </alternativeName>
    <alternativeName>
        <fullName evidence="7">Bifunctional nitrogen sensor protein</fullName>
    </alternativeName>
    <domain>
        <recommendedName>
            <fullName evidence="7">[Protein-PII] uridylyltransferase</fullName>
            <shortName evidence="7">PII uridylyltransferase</shortName>
            <shortName evidence="7">UTase</shortName>
            <ecNumber evidence="7">2.7.7.59</ecNumber>
        </recommendedName>
    </domain>
    <domain>
        <recommendedName>
            <fullName evidence="7">[Protein-PII]-UMP uridylyl-removing enzyme</fullName>
            <shortName evidence="7">UR</shortName>
            <ecNumber evidence="7">3.1.4.-</ecNumber>
        </recommendedName>
    </domain>
</protein>
<keyword evidence="5 7" id="KW-0460">Magnesium</keyword>
<comment type="function">
    <text evidence="7">Modifies, by uridylylation and deuridylylation, the PII regulatory proteins (GlnB and homologs), in response to the nitrogen status of the cell that GlnD senses through the glutamine level. Under low glutamine levels, catalyzes the conversion of the PII proteins and UTP to PII-UMP and PPi, while under higher glutamine levels, GlnD hydrolyzes PII-UMP to PII and UMP (deuridylylation). Thus, controls uridylylation state and activity of the PII proteins, and plays an important role in the regulation of nitrogen metabolism.</text>
</comment>
<dbReference type="PIRSF" id="PIRSF006288">
    <property type="entry name" value="PII_uridyltransf"/>
    <property type="match status" value="1"/>
</dbReference>
<dbReference type="NCBIfam" id="TIGR01693">
    <property type="entry name" value="UTase_glnD"/>
    <property type="match status" value="1"/>
</dbReference>
<dbReference type="Proteomes" id="UP000631034">
    <property type="component" value="Unassembled WGS sequence"/>
</dbReference>
<evidence type="ECO:0000256" key="1">
    <source>
        <dbReference type="ARBA" id="ARBA00022679"/>
    </source>
</evidence>
<feature type="domain" description="ACT" evidence="9">
    <location>
        <begin position="727"/>
        <end position="804"/>
    </location>
</feature>
<dbReference type="NCBIfam" id="NF003467">
    <property type="entry name" value="PRK05092.1"/>
    <property type="match status" value="1"/>
</dbReference>
<dbReference type="Pfam" id="PF08335">
    <property type="entry name" value="GlnD_UR_UTase"/>
    <property type="match status" value="1"/>
</dbReference>
<organism evidence="11 12">
    <name type="scientific">Phaeovibrio sulfidiphilus</name>
    <dbReference type="NCBI Taxonomy" id="1220600"/>
    <lineage>
        <taxon>Bacteria</taxon>
        <taxon>Pseudomonadati</taxon>
        <taxon>Pseudomonadota</taxon>
        <taxon>Alphaproteobacteria</taxon>
        <taxon>Rhodospirillales</taxon>
        <taxon>Rhodospirillaceae</taxon>
        <taxon>Phaeovibrio</taxon>
    </lineage>
</organism>
<evidence type="ECO:0000256" key="2">
    <source>
        <dbReference type="ARBA" id="ARBA00022695"/>
    </source>
</evidence>
<dbReference type="SUPFAM" id="SSF81301">
    <property type="entry name" value="Nucleotidyltransferase"/>
    <property type="match status" value="1"/>
</dbReference>
<dbReference type="InterPro" id="IPR003607">
    <property type="entry name" value="HD/PDEase_dom"/>
</dbReference>
<evidence type="ECO:0000256" key="7">
    <source>
        <dbReference type="HAMAP-Rule" id="MF_00277"/>
    </source>
</evidence>
<dbReference type="RefSeq" id="WP_192533048.1">
    <property type="nucleotide sequence ID" value="NZ_JACZHT010000001.1"/>
</dbReference>
<keyword evidence="4 7" id="KW-0378">Hydrolase</keyword>
<feature type="domain" description="ACT" evidence="9">
    <location>
        <begin position="839"/>
        <end position="918"/>
    </location>
</feature>
<keyword evidence="2 7" id="KW-0548">Nucleotidyltransferase</keyword>
<name>A0A8J6YWW4_9PROT</name>
<dbReference type="SUPFAM" id="SSF81593">
    <property type="entry name" value="Nucleotidyltransferase substrate binding subunit/domain"/>
    <property type="match status" value="1"/>
</dbReference>
<comment type="caution">
    <text evidence="11">The sequence shown here is derived from an EMBL/GenBank/DDBJ whole genome shotgun (WGS) entry which is preliminary data.</text>
</comment>
<comment type="caution">
    <text evidence="7">Lacks conserved residue(s) required for the propagation of feature annotation.</text>
</comment>
<comment type="catalytic activity">
    <reaction evidence="7">
        <text>[protein-PII]-uridylyl-L-tyrosine + H2O = [protein-PII]-L-tyrosine + UMP + H(+)</text>
        <dbReference type="Rhea" id="RHEA:48600"/>
        <dbReference type="Rhea" id="RHEA-COMP:12147"/>
        <dbReference type="Rhea" id="RHEA-COMP:12148"/>
        <dbReference type="ChEBI" id="CHEBI:15377"/>
        <dbReference type="ChEBI" id="CHEBI:15378"/>
        <dbReference type="ChEBI" id="CHEBI:46858"/>
        <dbReference type="ChEBI" id="CHEBI:57865"/>
        <dbReference type="ChEBI" id="CHEBI:90602"/>
    </reaction>
</comment>
<dbReference type="CDD" id="cd04900">
    <property type="entry name" value="ACT_UUR-like_1"/>
    <property type="match status" value="1"/>
</dbReference>
<dbReference type="GO" id="GO:0006808">
    <property type="term" value="P:regulation of nitrogen utilization"/>
    <property type="evidence" value="ECO:0007669"/>
    <property type="project" value="UniProtKB-UniRule"/>
</dbReference>
<comment type="domain">
    <text evidence="7">Has four distinct domains: an N-terminal nucleotidyltransferase (NT) domain responsible for UTase activity, a central HD domain that encodes UR activity, and two C-terminal ACT domains that seem to have a role in glutamine sensing.</text>
</comment>
<dbReference type="HAMAP" id="MF_00277">
    <property type="entry name" value="PII_uridylyl_transf"/>
    <property type="match status" value="1"/>
</dbReference>
<comment type="activity regulation">
    <text evidence="7">Uridylyltransferase (UTase) activity is inhibited by glutamine, while glutamine activates uridylyl-removing (UR) activity.</text>
</comment>
<dbReference type="SUPFAM" id="SSF81891">
    <property type="entry name" value="Poly A polymerase C-terminal region-like"/>
    <property type="match status" value="1"/>
</dbReference>
<dbReference type="Gene3D" id="1.10.3090.10">
    <property type="entry name" value="cca-adding enzyme, domain 2"/>
    <property type="match status" value="1"/>
</dbReference>
<proteinExistence type="inferred from homology"/>
<dbReference type="InterPro" id="IPR013546">
    <property type="entry name" value="PII_UdlTrfase/GS_AdlTrfase"/>
</dbReference>
<dbReference type="Gene3D" id="3.30.70.260">
    <property type="match status" value="1"/>
</dbReference>
<dbReference type="InterPro" id="IPR006674">
    <property type="entry name" value="HD_domain"/>
</dbReference>
<dbReference type="SMART" id="SM00471">
    <property type="entry name" value="HDc"/>
    <property type="match status" value="1"/>
</dbReference>
<feature type="domain" description="HD" evidence="10">
    <location>
        <begin position="488"/>
        <end position="610"/>
    </location>
</feature>
<evidence type="ECO:0000256" key="8">
    <source>
        <dbReference type="SAM" id="MobiDB-lite"/>
    </source>
</evidence>
<feature type="region of interest" description="Uridylyltransferase" evidence="7">
    <location>
        <begin position="1"/>
        <end position="373"/>
    </location>
</feature>
<keyword evidence="3" id="KW-0677">Repeat</keyword>
<feature type="region of interest" description="Disordered" evidence="8">
    <location>
        <begin position="911"/>
        <end position="947"/>
    </location>
</feature>
<comment type="catalytic activity">
    <reaction evidence="7">
        <text>[protein-PII]-L-tyrosine + UTP = [protein-PII]-uridylyl-L-tyrosine + diphosphate</text>
        <dbReference type="Rhea" id="RHEA:13673"/>
        <dbReference type="Rhea" id="RHEA-COMP:12147"/>
        <dbReference type="Rhea" id="RHEA-COMP:12148"/>
        <dbReference type="ChEBI" id="CHEBI:33019"/>
        <dbReference type="ChEBI" id="CHEBI:46398"/>
        <dbReference type="ChEBI" id="CHEBI:46858"/>
        <dbReference type="ChEBI" id="CHEBI:90602"/>
        <dbReference type="EC" id="2.7.7.59"/>
    </reaction>
</comment>
<dbReference type="CDD" id="cd00077">
    <property type="entry name" value="HDc"/>
    <property type="match status" value="1"/>
</dbReference>
<dbReference type="GO" id="GO:0008773">
    <property type="term" value="F:[protein-PII] uridylyltransferase activity"/>
    <property type="evidence" value="ECO:0007669"/>
    <property type="project" value="UniProtKB-UniRule"/>
</dbReference>
<evidence type="ECO:0000313" key="11">
    <source>
        <dbReference type="EMBL" id="MBE1236173.1"/>
    </source>
</evidence>
<dbReference type="CDD" id="cd05401">
    <property type="entry name" value="NT_GlnE_GlnD_like"/>
    <property type="match status" value="1"/>
</dbReference>
<dbReference type="InterPro" id="IPR010043">
    <property type="entry name" value="UTase/UR"/>
</dbReference>
<sequence length="947" mass="105918">MATQPVVNPDAIIRPEALMAELTRRVDGHPGARQRGTALVPVLRPAFEAGQAEIRRRFLEEHATGAATFADNTFLTDAILRLVLDYATTWAYPRASRTAGEQMSVLAVGGYGRGEMSPFSDVDLLFLMPYRATPLHEQMVEFVLYSLWDLKLKVGHAARSVDECIRLAGQDTTIMTALLESRLVWGQKEPARELQRRYIAEIRNGREADFIDAKLLERDQRHRRTGDTRYVLEPNIKDGKGGLRDLHTLFWIARFIYGVSDMDDLARKGVLSASAGRKFLRARDFLWTVRCHLHYLAGRPEERLTFDLQPEIARRMGYADRPGARGVERFMRHYFLTARTVGDLTRIFCALLEEQQKRRPLLSLTRLLGRPKLLDGFRVVSGRLAVSGPDAFRKDPMALMRIFRVAQEQRLDIHPETLRLMTESFSLVKGLRDNPKANALFLSILTSHRDPEVTLRQMSEAGILGRFLPDFARVTAQMQFDMYHVYTTDEHTLRALGLLHRVEAGELTDMLPLASREFHNIQSRRALFVAVLLHDIAKGRKGNHSVNGAALALEICPRLGLSDEETETVAWLVRHHLLMSSTAFNRDLGNPETVQEFCREVQSMERLRLLLVLTAVDIPAVGPNVWNNWKASLLRELFLAAEDGLTGGTARPRDACITERRAVLAQALSDWDEHERNAYMASHYPPYWLTFDSLAHMRHARLIQAARESGRPLTVDVHADPHRSVSEVIVYSPDRPRLFSRVAGALALAGVNILEARITTMVDGMALDVFTVQNAAGEALENPALIKRLQRLVASVLYGETDPVAALPDVPGRLPERAALMTVPPRVLVNNHASRTHTLIEVNGRDRPGFLYIVTSTLADLGVNVFSARINTYGERVVDVFYVKDSFGMKVEHPGKIARIREALLEAIGGKDPKAGASDETAAGTHEGTEAAAGANDGMDGPTEARM</sequence>
<dbReference type="AlphaFoldDB" id="A0A8J6YWW4"/>
<evidence type="ECO:0000259" key="10">
    <source>
        <dbReference type="PROSITE" id="PS51831"/>
    </source>
</evidence>
<dbReference type="PANTHER" id="PTHR47320">
    <property type="entry name" value="BIFUNCTIONAL URIDYLYLTRANSFERASE/URIDYLYL-REMOVING ENZYME"/>
    <property type="match status" value="1"/>
</dbReference>